<dbReference type="PANTHER" id="PTHR36607:SF20">
    <property type="entry name" value="AMINOTRANSFERASE-LIKE PLANT MOBILE DOMAIN-CONTAINING PROTEIN"/>
    <property type="match status" value="1"/>
</dbReference>
<protein>
    <recommendedName>
        <fullName evidence="1">Aminotransferase-like plant mobile domain-containing protein</fullName>
    </recommendedName>
</protein>
<evidence type="ECO:0000259" key="1">
    <source>
        <dbReference type="Pfam" id="PF10536"/>
    </source>
</evidence>
<gene>
    <name evidence="2" type="ORF">KY290_017348</name>
</gene>
<evidence type="ECO:0000313" key="3">
    <source>
        <dbReference type="Proteomes" id="UP000826656"/>
    </source>
</evidence>
<evidence type="ECO:0000313" key="2">
    <source>
        <dbReference type="EMBL" id="KAH0761275.1"/>
    </source>
</evidence>
<accession>A0ABQ7VDY7</accession>
<sequence length="466" mass="53740">MEFSDRDAPYPCLEIVENKQHSRSKVLTLKVHPPVIGAFPLIRKMLDTSHHLPEWSSTKTKDVTDNFSGNVTTEKVFLLRSSTHQNVGVAIPSHRDEHLSSWRVPSYGFGEVRYTSGYWEWVEDVLARCKETLDNIKTYDAIFASMFTYDHNENVLQAFCENWLIPSAKELTHVDDQGKSFLPRSCSFLFSAFYRLTKGAIDEVSFREWTKFWFRGSRKYVEPSPRTSKNRTKPRMNHDPSGNIDMSFFPRTEEENAPFVELGIEESFRDKTYLAAFLACWLCKFVLPNKKADCIRATIFKVASLMAHGEIFSLAVPVLASIYRGLRDISISSNLGACNTLLPLHYVYGWIGEYFETYFRVTRPQRGVRMWQISGEKMAKHFDLVDARKLFQQVNVHDLHNLAMLQGKELHIDDSGKLSTSWSDFLIGLRSSFVTLRLDDELIVEPYSPHRFSRQFGYCQDVPGDS</sequence>
<keyword evidence="3" id="KW-1185">Reference proteome</keyword>
<dbReference type="InterPro" id="IPR019557">
    <property type="entry name" value="AminoTfrase-like_pln_mobile"/>
</dbReference>
<comment type="caution">
    <text evidence="2">The sequence shown here is derived from an EMBL/GenBank/DDBJ whole genome shotgun (WGS) entry which is preliminary data.</text>
</comment>
<proteinExistence type="predicted"/>
<organism evidence="2 3">
    <name type="scientific">Solanum tuberosum</name>
    <name type="common">Potato</name>
    <dbReference type="NCBI Taxonomy" id="4113"/>
    <lineage>
        <taxon>Eukaryota</taxon>
        <taxon>Viridiplantae</taxon>
        <taxon>Streptophyta</taxon>
        <taxon>Embryophyta</taxon>
        <taxon>Tracheophyta</taxon>
        <taxon>Spermatophyta</taxon>
        <taxon>Magnoliopsida</taxon>
        <taxon>eudicotyledons</taxon>
        <taxon>Gunneridae</taxon>
        <taxon>Pentapetalae</taxon>
        <taxon>asterids</taxon>
        <taxon>lamiids</taxon>
        <taxon>Solanales</taxon>
        <taxon>Solanaceae</taxon>
        <taxon>Solanoideae</taxon>
        <taxon>Solaneae</taxon>
        <taxon>Solanum</taxon>
    </lineage>
</organism>
<reference evidence="2 3" key="1">
    <citation type="journal article" date="2021" name="bioRxiv">
        <title>Chromosome-scale and haplotype-resolved genome assembly of a tetraploid potato cultivar.</title>
        <authorList>
            <person name="Sun H."/>
            <person name="Jiao W.-B."/>
            <person name="Krause K."/>
            <person name="Campoy J.A."/>
            <person name="Goel M."/>
            <person name="Folz-Donahue K."/>
            <person name="Kukat C."/>
            <person name="Huettel B."/>
            <person name="Schneeberger K."/>
        </authorList>
    </citation>
    <scope>NUCLEOTIDE SEQUENCE [LARGE SCALE GENOMIC DNA]</scope>
    <source>
        <strain evidence="2">SolTubOtavaFocal</strain>
        <tissue evidence="2">Leaves</tissue>
    </source>
</reference>
<dbReference type="EMBL" id="JAIVGD010000013">
    <property type="protein sequence ID" value="KAH0761275.1"/>
    <property type="molecule type" value="Genomic_DNA"/>
</dbReference>
<dbReference type="Pfam" id="PF10536">
    <property type="entry name" value="PMD"/>
    <property type="match status" value="1"/>
</dbReference>
<dbReference type="PANTHER" id="PTHR36607">
    <property type="entry name" value="1,2-DIHYDROXY-3-KETO-5-METHYLTHIOPENTENE DIOXYGENASE 4"/>
    <property type="match status" value="1"/>
</dbReference>
<feature type="domain" description="Aminotransferase-like plant mobile" evidence="1">
    <location>
        <begin position="265"/>
        <end position="465"/>
    </location>
</feature>
<dbReference type="Proteomes" id="UP000826656">
    <property type="component" value="Unassembled WGS sequence"/>
</dbReference>
<name>A0ABQ7VDY7_SOLTU</name>